<dbReference type="AlphaFoldDB" id="A0A8D9GFP0"/>
<reference evidence="1 2" key="1">
    <citation type="submission" date="2021-07" db="EMBL/GenBank/DDBJ databases">
        <authorList>
            <consortium name="Genoscope - CEA"/>
            <person name="William W."/>
        </authorList>
    </citation>
    <scope>NUCLEOTIDE SEQUENCE [LARGE SCALE GENOMIC DNA]</scope>
</reference>
<name>A0A8D9GFP0_BRACM</name>
<proteinExistence type="predicted"/>
<dbReference type="EMBL" id="LS974619">
    <property type="protein sequence ID" value="CAG7879764.1"/>
    <property type="molecule type" value="Genomic_DNA"/>
</dbReference>
<dbReference type="Proteomes" id="UP000694005">
    <property type="component" value="Chromosome A03"/>
</dbReference>
<accession>A0A8D9GFP0</accession>
<evidence type="ECO:0000313" key="1">
    <source>
        <dbReference type="EMBL" id="CAG7879764.1"/>
    </source>
</evidence>
<sequence length="72" mass="8459">MVAYQTFFSDVNTGRRFNTGVTRLLRFWKARNITKVGSNNGIFPYLESCRCQETVFMRLLRSSFTHHNDHSP</sequence>
<organism evidence="1 2">
    <name type="scientific">Brassica campestris</name>
    <name type="common">Field mustard</name>
    <dbReference type="NCBI Taxonomy" id="3711"/>
    <lineage>
        <taxon>Eukaryota</taxon>
        <taxon>Viridiplantae</taxon>
        <taxon>Streptophyta</taxon>
        <taxon>Embryophyta</taxon>
        <taxon>Tracheophyta</taxon>
        <taxon>Spermatophyta</taxon>
        <taxon>Magnoliopsida</taxon>
        <taxon>eudicotyledons</taxon>
        <taxon>Gunneridae</taxon>
        <taxon>Pentapetalae</taxon>
        <taxon>rosids</taxon>
        <taxon>malvids</taxon>
        <taxon>Brassicales</taxon>
        <taxon>Brassicaceae</taxon>
        <taxon>Brassiceae</taxon>
        <taxon>Brassica</taxon>
    </lineage>
</organism>
<evidence type="ECO:0000313" key="2">
    <source>
        <dbReference type="Proteomes" id="UP000694005"/>
    </source>
</evidence>
<gene>
    <name evidence="1" type="ORF">BRAPAZ1V2_A03P11070.2</name>
</gene>
<protein>
    <submittedName>
        <fullName evidence="1">Uncharacterized protein</fullName>
    </submittedName>
</protein>
<dbReference type="Gramene" id="A03p11070.2_BraZ1">
    <property type="protein sequence ID" value="A03p11070.2_BraZ1.CDS"/>
    <property type="gene ID" value="A03g11070.2_BraZ1"/>
</dbReference>